<dbReference type="AlphaFoldDB" id="A0AAJ5Z3S9"/>
<evidence type="ECO:0000256" key="9">
    <source>
        <dbReference type="ARBA" id="ARBA00023136"/>
    </source>
</evidence>
<keyword evidence="9" id="KW-0472">Membrane</keyword>
<keyword evidence="3" id="KW-0328">Glycosyltransferase</keyword>
<evidence type="ECO:0000256" key="6">
    <source>
        <dbReference type="ARBA" id="ARBA00022968"/>
    </source>
</evidence>
<reference evidence="11 12" key="1">
    <citation type="submission" date="2023-03" db="EMBL/GenBank/DDBJ databases">
        <title>Mating type loci evolution in Malassezia.</title>
        <authorList>
            <person name="Coelho M.A."/>
        </authorList>
    </citation>
    <scope>NUCLEOTIDE SEQUENCE [LARGE SCALE GENOMIC DNA]</scope>
    <source>
        <strain evidence="11 12">CBS 13387</strain>
    </source>
</reference>
<comment type="subcellular location">
    <subcellularLocation>
        <location evidence="1">Golgi apparatus membrane</location>
        <topology evidence="1">Single-pass type II membrane protein</topology>
    </subcellularLocation>
</comment>
<dbReference type="PANTHER" id="PTHR11214">
    <property type="entry name" value="BETA-1,3-N-ACETYLGLUCOSAMINYLTRANSFERASE"/>
    <property type="match status" value="1"/>
</dbReference>
<evidence type="ECO:0000256" key="10">
    <source>
        <dbReference type="SAM" id="MobiDB-lite"/>
    </source>
</evidence>
<gene>
    <name evidence="11" type="ORF">MARU1_003359</name>
</gene>
<evidence type="ECO:0000256" key="8">
    <source>
        <dbReference type="ARBA" id="ARBA00023034"/>
    </source>
</evidence>
<name>A0AAJ5Z3S9_9BASI</name>
<feature type="region of interest" description="Disordered" evidence="10">
    <location>
        <begin position="398"/>
        <end position="430"/>
    </location>
</feature>
<feature type="compositionally biased region" description="Basic and acidic residues" evidence="10">
    <location>
        <begin position="400"/>
        <end position="411"/>
    </location>
</feature>
<protein>
    <submittedName>
        <fullName evidence="11">Uncharacterized protein</fullName>
    </submittedName>
</protein>
<evidence type="ECO:0000313" key="11">
    <source>
        <dbReference type="EMBL" id="WFD17309.1"/>
    </source>
</evidence>
<keyword evidence="7" id="KW-1133">Transmembrane helix</keyword>
<evidence type="ECO:0000256" key="5">
    <source>
        <dbReference type="ARBA" id="ARBA00022692"/>
    </source>
</evidence>
<dbReference type="Gene3D" id="3.90.550.50">
    <property type="match status" value="1"/>
</dbReference>
<dbReference type="Proteomes" id="UP001217582">
    <property type="component" value="Chromosome 7"/>
</dbReference>
<accession>A0AAJ5Z3S9</accession>
<dbReference type="PANTHER" id="PTHR11214:SF333">
    <property type="entry name" value="GLYCOSYLTRANSFERASE FAMILY 31 PROTEIN"/>
    <property type="match status" value="1"/>
</dbReference>
<dbReference type="GO" id="GO:0000139">
    <property type="term" value="C:Golgi membrane"/>
    <property type="evidence" value="ECO:0007669"/>
    <property type="project" value="UniProtKB-SubCell"/>
</dbReference>
<dbReference type="EMBL" id="CP119922">
    <property type="protein sequence ID" value="WFD17309.1"/>
    <property type="molecule type" value="Genomic_DNA"/>
</dbReference>
<organism evidence="11 12">
    <name type="scientific">Malassezia arunalokei</name>
    <dbReference type="NCBI Taxonomy" id="1514897"/>
    <lineage>
        <taxon>Eukaryota</taxon>
        <taxon>Fungi</taxon>
        <taxon>Dikarya</taxon>
        <taxon>Basidiomycota</taxon>
        <taxon>Ustilaginomycotina</taxon>
        <taxon>Malasseziomycetes</taxon>
        <taxon>Malasseziales</taxon>
        <taxon>Malasseziaceae</taxon>
        <taxon>Malassezia</taxon>
    </lineage>
</organism>
<dbReference type="InterPro" id="IPR002659">
    <property type="entry name" value="Glyco_trans_31"/>
</dbReference>
<evidence type="ECO:0000256" key="1">
    <source>
        <dbReference type="ARBA" id="ARBA00004323"/>
    </source>
</evidence>
<proteinExistence type="inferred from homology"/>
<keyword evidence="12" id="KW-1185">Reference proteome</keyword>
<evidence type="ECO:0000256" key="4">
    <source>
        <dbReference type="ARBA" id="ARBA00022679"/>
    </source>
</evidence>
<dbReference type="Pfam" id="PF01762">
    <property type="entry name" value="Galactosyl_T"/>
    <property type="match status" value="1"/>
</dbReference>
<dbReference type="GO" id="GO:0051072">
    <property type="term" value="P:4,6-pyruvylated galactose residue biosynthetic process"/>
    <property type="evidence" value="ECO:0007669"/>
    <property type="project" value="TreeGrafter"/>
</dbReference>
<comment type="similarity">
    <text evidence="2">Belongs to the glycosyltransferase 31 family.</text>
</comment>
<keyword evidence="6" id="KW-0735">Signal-anchor</keyword>
<keyword evidence="8" id="KW-0333">Golgi apparatus</keyword>
<evidence type="ECO:0000256" key="7">
    <source>
        <dbReference type="ARBA" id="ARBA00022989"/>
    </source>
</evidence>
<evidence type="ECO:0000256" key="2">
    <source>
        <dbReference type="ARBA" id="ARBA00008661"/>
    </source>
</evidence>
<dbReference type="GO" id="GO:0016758">
    <property type="term" value="F:hexosyltransferase activity"/>
    <property type="evidence" value="ECO:0007669"/>
    <property type="project" value="InterPro"/>
</dbReference>
<keyword evidence="4" id="KW-0808">Transferase</keyword>
<evidence type="ECO:0000256" key="3">
    <source>
        <dbReference type="ARBA" id="ARBA00022676"/>
    </source>
</evidence>
<sequence length="578" mass="65581">MQSRRDQFSLIDDAYSAAGEALHASDPDDQLPSLDGYQLPPSFKARKRQSTSITRHYLTSSLWHASDRSGPLAWMQKLYIFISAHSLCEPLTCSCAAALCSFILVLCIALVVSCVRHIQDPDKALMPWRQMCATQPAFLNSAVNHLDPVDFLIGVMSVDHLAERRHVIRNTYVRHTLPLHAETGRPLSQAQVKFVLGRPRKEYQHAIAMEMEMYNDLIVLDMKESQWSDKTLGFLRWAAENATVPVLVPSTSPSAVRIGHKTYEVRQKFVNYVLKADDDAFIVLEELERRLRAIPRQLSHWGYKIADWFMGGELYALSHDLVQFIAASPEINEWPALKEDEQVPRWLALHPRASDIVWTTEHCWIYDHPRAKTPYAHGFLFPQHVEAIRREYAQGLSPDELSRRGGPRRADAYSTTTRWGQAYTPPSPGLTAEESVEALVEGGGRWRDQWHRQAHEPDAPLDVPRRTVWPGNATHDLQPTYDPVAGLAVVEQEPSIGAQRHEAGTFPVWGPPLRAYSHQLRNERYVNGTLGGTVAVHYLKQDAWFHETALALIGSQRTWTLGGAATEWRMHESPVRIR</sequence>
<keyword evidence="5" id="KW-0812">Transmembrane</keyword>
<evidence type="ECO:0000313" key="12">
    <source>
        <dbReference type="Proteomes" id="UP001217582"/>
    </source>
</evidence>